<dbReference type="EMBL" id="AXCJ01000005">
    <property type="protein sequence ID" value="ETO91443.1"/>
    <property type="molecule type" value="Genomic_DNA"/>
</dbReference>
<comment type="caution">
    <text evidence="1">The sequence shown here is derived from an EMBL/GenBank/DDBJ whole genome shotgun (WGS) entry which is preliminary data.</text>
</comment>
<dbReference type="Proteomes" id="UP000018951">
    <property type="component" value="Unassembled WGS sequence"/>
</dbReference>
<sequence>MIHRISIHLINDHSSSRNDIEKPYPSLKTMFTMYDKIYASVMKYSEICIAQKK</sequence>
<name>W2V1W7_9RICK</name>
<evidence type="ECO:0000313" key="2">
    <source>
        <dbReference type="Proteomes" id="UP000018951"/>
    </source>
</evidence>
<proteinExistence type="predicted"/>
<gene>
    <name evidence="1" type="ORF">P857_358</name>
</gene>
<reference evidence="1 2" key="1">
    <citation type="journal article" date="2013" name="PLoS ONE">
        <title>Bacterial endosymbiosis in a chordate host: long-term co-evolution and conservation of secondary metabolism.</title>
        <authorList>
            <person name="Kwan J.C."/>
            <person name="Schmidt E.W."/>
        </authorList>
    </citation>
    <scope>NUCLEOTIDE SEQUENCE [LARGE SCALE GENOMIC DNA]</scope>
    <source>
        <strain evidence="2">L6</strain>
    </source>
</reference>
<keyword evidence="2" id="KW-1185">Reference proteome</keyword>
<protein>
    <submittedName>
        <fullName evidence="1">Uncharacterized protein</fullName>
    </submittedName>
</protein>
<evidence type="ECO:0000313" key="1">
    <source>
        <dbReference type="EMBL" id="ETO91443.1"/>
    </source>
</evidence>
<dbReference type="AlphaFoldDB" id="W2V1W7"/>
<organism evidence="1 2">
    <name type="scientific">Candidatus Xenolissoclinum pacificiensis L6</name>
    <dbReference type="NCBI Taxonomy" id="1401685"/>
    <lineage>
        <taxon>Bacteria</taxon>
        <taxon>Pseudomonadati</taxon>
        <taxon>Pseudomonadota</taxon>
        <taxon>Alphaproteobacteria</taxon>
        <taxon>Rickettsiales</taxon>
        <taxon>Anaplasmataceae</taxon>
        <taxon>Candidatus Xenolissoclinum</taxon>
    </lineage>
</organism>
<accession>W2V1W7</accession>